<keyword evidence="1" id="KW-0812">Transmembrane</keyword>
<evidence type="ECO:0000313" key="2">
    <source>
        <dbReference type="EMBL" id="TWT50128.1"/>
    </source>
</evidence>
<feature type="transmembrane region" description="Helical" evidence="1">
    <location>
        <begin position="30"/>
        <end position="49"/>
    </location>
</feature>
<keyword evidence="1" id="KW-1133">Transmembrane helix</keyword>
<feature type="transmembrane region" description="Helical" evidence="1">
    <location>
        <begin position="147"/>
        <end position="168"/>
    </location>
</feature>
<reference evidence="2 3" key="1">
    <citation type="submission" date="2019-02" db="EMBL/GenBank/DDBJ databases">
        <title>Deep-cultivation of Planctomycetes and their phenomic and genomic characterization uncovers novel biology.</title>
        <authorList>
            <person name="Wiegand S."/>
            <person name="Jogler M."/>
            <person name="Boedeker C."/>
            <person name="Pinto D."/>
            <person name="Vollmers J."/>
            <person name="Rivas-Marin E."/>
            <person name="Kohn T."/>
            <person name="Peeters S.H."/>
            <person name="Heuer A."/>
            <person name="Rast P."/>
            <person name="Oberbeckmann S."/>
            <person name="Bunk B."/>
            <person name="Jeske O."/>
            <person name="Meyerdierks A."/>
            <person name="Storesund J.E."/>
            <person name="Kallscheuer N."/>
            <person name="Luecker S."/>
            <person name="Lage O.M."/>
            <person name="Pohl T."/>
            <person name="Merkel B.J."/>
            <person name="Hornburger P."/>
            <person name="Mueller R.-W."/>
            <person name="Bruemmer F."/>
            <person name="Labrenz M."/>
            <person name="Spormann A.M."/>
            <person name="Op Den Camp H."/>
            <person name="Overmann J."/>
            <person name="Amann R."/>
            <person name="Jetten M.S.M."/>
            <person name="Mascher T."/>
            <person name="Medema M.H."/>
            <person name="Devos D.P."/>
            <person name="Kaster A.-K."/>
            <person name="Ovreas L."/>
            <person name="Rohde M."/>
            <person name="Galperin M.Y."/>
            <person name="Jogler C."/>
        </authorList>
    </citation>
    <scope>NUCLEOTIDE SEQUENCE [LARGE SCALE GENOMIC DNA]</scope>
    <source>
        <strain evidence="2 3">CA85</strain>
    </source>
</reference>
<keyword evidence="3" id="KW-1185">Reference proteome</keyword>
<dbReference type="AlphaFoldDB" id="A0A5C5WH69"/>
<gene>
    <name evidence="2" type="ORF">CA85_52620</name>
</gene>
<comment type="caution">
    <text evidence="2">The sequence shown here is derived from an EMBL/GenBank/DDBJ whole genome shotgun (WGS) entry which is preliminary data.</text>
</comment>
<dbReference type="EMBL" id="SJPK01000051">
    <property type="protein sequence ID" value="TWT50128.1"/>
    <property type="molecule type" value="Genomic_DNA"/>
</dbReference>
<dbReference type="Proteomes" id="UP000318053">
    <property type="component" value="Unassembled WGS sequence"/>
</dbReference>
<keyword evidence="1" id="KW-0472">Membrane</keyword>
<feature type="transmembrane region" description="Helical" evidence="1">
    <location>
        <begin position="122"/>
        <end position="141"/>
    </location>
</feature>
<sequence>MNPYSSPINPQTTPIRAERPSLVNAAQTTWIAAGCSLLGMAFITSLAIDKSFAKLIVSDDSYIASFAATVPVTAFVAMGVATGWWFQSTRISWIATFLPLLCFSALLWIADLAHDFGEGDQLVGYLGIGTLLGGVCGSLAFTVQNPYSRLLIAIVPHVVFVAGYLTALNAMSHS</sequence>
<accession>A0A5C5WH69</accession>
<protein>
    <submittedName>
        <fullName evidence="2">Uncharacterized protein</fullName>
    </submittedName>
</protein>
<evidence type="ECO:0000313" key="3">
    <source>
        <dbReference type="Proteomes" id="UP000318053"/>
    </source>
</evidence>
<feature type="transmembrane region" description="Helical" evidence="1">
    <location>
        <begin position="61"/>
        <end position="85"/>
    </location>
</feature>
<feature type="transmembrane region" description="Helical" evidence="1">
    <location>
        <begin position="91"/>
        <end position="110"/>
    </location>
</feature>
<evidence type="ECO:0000256" key="1">
    <source>
        <dbReference type="SAM" id="Phobius"/>
    </source>
</evidence>
<organism evidence="2 3">
    <name type="scientific">Allorhodopirellula solitaria</name>
    <dbReference type="NCBI Taxonomy" id="2527987"/>
    <lineage>
        <taxon>Bacteria</taxon>
        <taxon>Pseudomonadati</taxon>
        <taxon>Planctomycetota</taxon>
        <taxon>Planctomycetia</taxon>
        <taxon>Pirellulales</taxon>
        <taxon>Pirellulaceae</taxon>
        <taxon>Allorhodopirellula</taxon>
    </lineage>
</organism>
<name>A0A5C5WH69_9BACT</name>
<proteinExistence type="predicted"/>